<keyword evidence="1 3" id="KW-0238">DNA-binding</keyword>
<dbReference type="GO" id="GO:0015074">
    <property type="term" value="P:DNA integration"/>
    <property type="evidence" value="ECO:0007669"/>
    <property type="project" value="InterPro"/>
</dbReference>
<dbReference type="EMBL" id="JAGSOG010000360">
    <property type="protein sequence ID" value="MBR7838995.1"/>
    <property type="molecule type" value="Genomic_DNA"/>
</dbReference>
<evidence type="ECO:0000313" key="8">
    <source>
        <dbReference type="Proteomes" id="UP000675781"/>
    </source>
</evidence>
<sequence length="298" mass="33412">MRTWITSRTGLAPFTREGYMVHIRLYLEPFLGGIRLSELRRAHVQSMLDRLAERGAGGIPPCPNTLTRIRATLRAALNAAIREGLIETNPACGVSIPTYHRIHAVIWTEDQIARWRLTGQRPPASVWTATQTGQFLTATREHRLHAAFHLITLRGLRRAEAAGLRWQDVDLDHHILVITQTTQRVDGRLVPCEPKSESSRRTVVLDHTTVKQLRRHQSRQAAEAAERGFDPGGYVFTNRRGQPLNPDHLYREFIKAAAEAGLPPIRRTPCATERRPSPSKPATNSKSSKTNSDTPAST</sequence>
<dbReference type="Gene3D" id="1.10.443.10">
    <property type="entry name" value="Intergrase catalytic core"/>
    <property type="match status" value="1"/>
</dbReference>
<dbReference type="SUPFAM" id="SSF56349">
    <property type="entry name" value="DNA breaking-rejoining enzymes"/>
    <property type="match status" value="1"/>
</dbReference>
<evidence type="ECO:0000256" key="2">
    <source>
        <dbReference type="ARBA" id="ARBA00023172"/>
    </source>
</evidence>
<evidence type="ECO:0000256" key="1">
    <source>
        <dbReference type="ARBA" id="ARBA00023125"/>
    </source>
</evidence>
<feature type="region of interest" description="Disordered" evidence="4">
    <location>
        <begin position="261"/>
        <end position="298"/>
    </location>
</feature>
<accession>A0A941IRN4</accession>
<reference evidence="7" key="1">
    <citation type="submission" date="2021-04" db="EMBL/GenBank/DDBJ databases">
        <title>Genome based classification of Actinospica acidithermotolerans sp. nov., an actinobacterium isolated from an Indonesian hot spring.</title>
        <authorList>
            <person name="Kusuma A.B."/>
            <person name="Putra K.E."/>
            <person name="Nafisah S."/>
            <person name="Loh J."/>
            <person name="Nouioui I."/>
            <person name="Goodfellow M."/>
        </authorList>
    </citation>
    <scope>NUCLEOTIDE SEQUENCE</scope>
    <source>
        <strain evidence="7">CSCA 57</strain>
    </source>
</reference>
<evidence type="ECO:0000259" key="6">
    <source>
        <dbReference type="PROSITE" id="PS51900"/>
    </source>
</evidence>
<dbReference type="PANTHER" id="PTHR30349">
    <property type="entry name" value="PHAGE INTEGRASE-RELATED"/>
    <property type="match status" value="1"/>
</dbReference>
<dbReference type="Proteomes" id="UP000675781">
    <property type="component" value="Unassembled WGS sequence"/>
</dbReference>
<feature type="domain" description="Tyr recombinase" evidence="5">
    <location>
        <begin position="122"/>
        <end position="298"/>
    </location>
</feature>
<dbReference type="InterPro" id="IPR044068">
    <property type="entry name" value="CB"/>
</dbReference>
<proteinExistence type="predicted"/>
<dbReference type="PANTHER" id="PTHR30349:SF91">
    <property type="entry name" value="INTA PROTEIN"/>
    <property type="match status" value="1"/>
</dbReference>
<organism evidence="7 8">
    <name type="scientific">Actinospica durhamensis</name>
    <dbReference type="NCBI Taxonomy" id="1508375"/>
    <lineage>
        <taxon>Bacteria</taxon>
        <taxon>Bacillati</taxon>
        <taxon>Actinomycetota</taxon>
        <taxon>Actinomycetes</taxon>
        <taxon>Catenulisporales</taxon>
        <taxon>Actinospicaceae</taxon>
        <taxon>Actinospica</taxon>
    </lineage>
</organism>
<keyword evidence="2" id="KW-0233">DNA recombination</keyword>
<dbReference type="InterPro" id="IPR011010">
    <property type="entry name" value="DNA_brk_join_enz"/>
</dbReference>
<dbReference type="InterPro" id="IPR050090">
    <property type="entry name" value="Tyrosine_recombinase_XerCD"/>
</dbReference>
<evidence type="ECO:0000313" key="7">
    <source>
        <dbReference type="EMBL" id="MBR7838995.1"/>
    </source>
</evidence>
<dbReference type="Gene3D" id="1.10.150.130">
    <property type="match status" value="1"/>
</dbReference>
<feature type="compositionally biased region" description="Low complexity" evidence="4">
    <location>
        <begin position="280"/>
        <end position="298"/>
    </location>
</feature>
<dbReference type="AlphaFoldDB" id="A0A941IRN4"/>
<dbReference type="InterPro" id="IPR002104">
    <property type="entry name" value="Integrase_catalytic"/>
</dbReference>
<dbReference type="InterPro" id="IPR013762">
    <property type="entry name" value="Integrase-like_cat_sf"/>
</dbReference>
<dbReference type="RefSeq" id="WP_212533440.1">
    <property type="nucleotide sequence ID" value="NZ_JAGSOG010000360.1"/>
</dbReference>
<dbReference type="GO" id="GO:0006310">
    <property type="term" value="P:DNA recombination"/>
    <property type="evidence" value="ECO:0007669"/>
    <property type="project" value="UniProtKB-KW"/>
</dbReference>
<keyword evidence="8" id="KW-1185">Reference proteome</keyword>
<evidence type="ECO:0000256" key="3">
    <source>
        <dbReference type="PROSITE-ProRule" id="PRU01248"/>
    </source>
</evidence>
<feature type="domain" description="Core-binding (CB)" evidence="6">
    <location>
        <begin position="1"/>
        <end position="81"/>
    </location>
</feature>
<name>A0A941IRN4_9ACTN</name>
<dbReference type="InterPro" id="IPR010998">
    <property type="entry name" value="Integrase_recombinase_N"/>
</dbReference>
<comment type="caution">
    <text evidence="7">The sequence shown here is derived from an EMBL/GenBank/DDBJ whole genome shotgun (WGS) entry which is preliminary data.</text>
</comment>
<dbReference type="PROSITE" id="PS51898">
    <property type="entry name" value="TYR_RECOMBINASE"/>
    <property type="match status" value="1"/>
</dbReference>
<gene>
    <name evidence="7" type="ORF">KDL01_37350</name>
</gene>
<evidence type="ECO:0000259" key="5">
    <source>
        <dbReference type="PROSITE" id="PS51898"/>
    </source>
</evidence>
<protein>
    <submittedName>
        <fullName evidence="7">Tyrosine-type recombinase/integrase</fullName>
    </submittedName>
</protein>
<dbReference type="Pfam" id="PF00589">
    <property type="entry name" value="Phage_integrase"/>
    <property type="match status" value="1"/>
</dbReference>
<evidence type="ECO:0000256" key="4">
    <source>
        <dbReference type="SAM" id="MobiDB-lite"/>
    </source>
</evidence>
<dbReference type="GO" id="GO:0003677">
    <property type="term" value="F:DNA binding"/>
    <property type="evidence" value="ECO:0007669"/>
    <property type="project" value="UniProtKB-UniRule"/>
</dbReference>
<dbReference type="PROSITE" id="PS51900">
    <property type="entry name" value="CB"/>
    <property type="match status" value="1"/>
</dbReference>